<reference evidence="1" key="1">
    <citation type="submission" date="2024-05" db="EMBL/GenBank/DDBJ databases">
        <title>Planctomycetes of the genus Singulisphaera possess chitinolytic capabilities.</title>
        <authorList>
            <person name="Ivanova A."/>
        </authorList>
    </citation>
    <scope>NUCLEOTIDE SEQUENCE</scope>
    <source>
        <strain evidence="1">Ch08T</strain>
    </source>
</reference>
<dbReference type="RefSeq" id="WP_406697133.1">
    <property type="nucleotide sequence ID" value="NZ_CP155447.1"/>
</dbReference>
<proteinExistence type="predicted"/>
<name>A0AAU7CH58_9BACT</name>
<organism evidence="1">
    <name type="scientific">Singulisphaera sp. Ch08</name>
    <dbReference type="NCBI Taxonomy" id="3120278"/>
    <lineage>
        <taxon>Bacteria</taxon>
        <taxon>Pseudomonadati</taxon>
        <taxon>Planctomycetota</taxon>
        <taxon>Planctomycetia</taxon>
        <taxon>Isosphaerales</taxon>
        <taxon>Isosphaeraceae</taxon>
        <taxon>Singulisphaera</taxon>
    </lineage>
</organism>
<dbReference type="AlphaFoldDB" id="A0AAU7CH58"/>
<gene>
    <name evidence="1" type="ORF">V5E97_39715</name>
</gene>
<dbReference type="EMBL" id="CP155447">
    <property type="protein sequence ID" value="XBH04378.1"/>
    <property type="molecule type" value="Genomic_DNA"/>
</dbReference>
<accession>A0AAU7CH58</accession>
<sequence length="74" mass="8310">MSSVSPLWSLEIHDFKRLRFTHALLRVDFVISMGCGKGYDTTGDVGIGAPWDVNPNFLEADAQRVRVKPEAEDF</sequence>
<evidence type="ECO:0000313" key="1">
    <source>
        <dbReference type="EMBL" id="XBH04378.1"/>
    </source>
</evidence>
<protein>
    <submittedName>
        <fullName evidence="1">Uncharacterized protein</fullName>
    </submittedName>
</protein>